<proteinExistence type="predicted"/>
<dbReference type="AlphaFoldDB" id="A0A1I0TYA1"/>
<dbReference type="RefSeq" id="WP_090986424.1">
    <property type="nucleotide sequence ID" value="NZ_FOJM01000016.1"/>
</dbReference>
<dbReference type="STRING" id="332999.SAMN04488511_11696"/>
<reference evidence="2" key="1">
    <citation type="submission" date="2016-10" db="EMBL/GenBank/DDBJ databases">
        <authorList>
            <person name="Varghese N."/>
            <person name="Submissions S."/>
        </authorList>
    </citation>
    <scope>NUCLEOTIDE SEQUENCE [LARGE SCALE GENOMIC DNA]</scope>
    <source>
        <strain evidence="2">DSM 18130</strain>
    </source>
</reference>
<gene>
    <name evidence="1" type="ORF">SAMN04488511_11696</name>
</gene>
<dbReference type="Pfam" id="PF13366">
    <property type="entry name" value="PDDEXK_3"/>
    <property type="match status" value="1"/>
</dbReference>
<organism evidence="1 2">
    <name type="scientific">Pedobacter suwonensis</name>
    <dbReference type="NCBI Taxonomy" id="332999"/>
    <lineage>
        <taxon>Bacteria</taxon>
        <taxon>Pseudomonadati</taxon>
        <taxon>Bacteroidota</taxon>
        <taxon>Sphingobacteriia</taxon>
        <taxon>Sphingobacteriales</taxon>
        <taxon>Sphingobacteriaceae</taxon>
        <taxon>Pedobacter</taxon>
    </lineage>
</organism>
<dbReference type="InterPro" id="IPR026350">
    <property type="entry name" value="GxxExxY"/>
</dbReference>
<name>A0A1I0TYA1_9SPHI</name>
<evidence type="ECO:0000313" key="2">
    <source>
        <dbReference type="Proteomes" id="UP000198836"/>
    </source>
</evidence>
<keyword evidence="2" id="KW-1185">Reference proteome</keyword>
<accession>A0A1I0TYA1</accession>
<protein>
    <submittedName>
        <fullName evidence="1">GxxExxY protein</fullName>
    </submittedName>
</protein>
<evidence type="ECO:0000313" key="1">
    <source>
        <dbReference type="EMBL" id="SFA56718.1"/>
    </source>
</evidence>
<dbReference type="OrthoDB" id="1119698at2"/>
<dbReference type="EMBL" id="FOJM01000016">
    <property type="protein sequence ID" value="SFA56718.1"/>
    <property type="molecule type" value="Genomic_DNA"/>
</dbReference>
<dbReference type="NCBIfam" id="TIGR04256">
    <property type="entry name" value="GxxExxY"/>
    <property type="match status" value="1"/>
</dbReference>
<sequence>MNENELSRIVIGLAIDVHNALGPGLLESAYKECLFYKIAKTGLFVEKEKKMPLVFEDVRLECGYRIDILVENKLVLELKSVEMLNDVHLAQTLTYMKLGNYKLGLLMNFNVSRLKDGLKRIVNGL</sequence>
<dbReference type="Proteomes" id="UP000198836">
    <property type="component" value="Unassembled WGS sequence"/>
</dbReference>